<dbReference type="EMBL" id="JANPWB010000012">
    <property type="protein sequence ID" value="KAJ1114928.1"/>
    <property type="molecule type" value="Genomic_DNA"/>
</dbReference>
<dbReference type="AlphaFoldDB" id="A0AAV7NNY5"/>
<evidence type="ECO:0000256" key="1">
    <source>
        <dbReference type="SAM" id="MobiDB-lite"/>
    </source>
</evidence>
<dbReference type="Proteomes" id="UP001066276">
    <property type="component" value="Chromosome 8"/>
</dbReference>
<reference evidence="2" key="1">
    <citation type="journal article" date="2022" name="bioRxiv">
        <title>Sequencing and chromosome-scale assembly of the giantPleurodeles waltlgenome.</title>
        <authorList>
            <person name="Brown T."/>
            <person name="Elewa A."/>
            <person name="Iarovenko S."/>
            <person name="Subramanian E."/>
            <person name="Araus A.J."/>
            <person name="Petzold A."/>
            <person name="Susuki M."/>
            <person name="Suzuki K.-i.T."/>
            <person name="Hayashi T."/>
            <person name="Toyoda A."/>
            <person name="Oliveira C."/>
            <person name="Osipova E."/>
            <person name="Leigh N.D."/>
            <person name="Simon A."/>
            <person name="Yun M.H."/>
        </authorList>
    </citation>
    <scope>NUCLEOTIDE SEQUENCE</scope>
    <source>
        <strain evidence="2">20211129_DDA</strain>
        <tissue evidence="2">Liver</tissue>
    </source>
</reference>
<keyword evidence="3" id="KW-1185">Reference proteome</keyword>
<accession>A0AAV7NNY5</accession>
<organism evidence="2 3">
    <name type="scientific">Pleurodeles waltl</name>
    <name type="common">Iberian ribbed newt</name>
    <dbReference type="NCBI Taxonomy" id="8319"/>
    <lineage>
        <taxon>Eukaryota</taxon>
        <taxon>Metazoa</taxon>
        <taxon>Chordata</taxon>
        <taxon>Craniata</taxon>
        <taxon>Vertebrata</taxon>
        <taxon>Euteleostomi</taxon>
        <taxon>Amphibia</taxon>
        <taxon>Batrachia</taxon>
        <taxon>Caudata</taxon>
        <taxon>Salamandroidea</taxon>
        <taxon>Salamandridae</taxon>
        <taxon>Pleurodelinae</taxon>
        <taxon>Pleurodeles</taxon>
    </lineage>
</organism>
<evidence type="ECO:0000313" key="2">
    <source>
        <dbReference type="EMBL" id="KAJ1114928.1"/>
    </source>
</evidence>
<proteinExistence type="predicted"/>
<feature type="compositionally biased region" description="Gly residues" evidence="1">
    <location>
        <begin position="1"/>
        <end position="10"/>
    </location>
</feature>
<gene>
    <name evidence="2" type="ORF">NDU88_003158</name>
</gene>
<sequence>MPRGQGATGGGRDHDNAANLPLPTGGDFPHPCGQQSQEKHSAVSRERVAGIGDDQRGSLSRKKITAPYWELRRSVRRL</sequence>
<feature type="compositionally biased region" description="Basic and acidic residues" evidence="1">
    <location>
        <begin position="37"/>
        <end position="56"/>
    </location>
</feature>
<feature type="region of interest" description="Disordered" evidence="1">
    <location>
        <begin position="1"/>
        <end position="59"/>
    </location>
</feature>
<name>A0AAV7NNY5_PLEWA</name>
<comment type="caution">
    <text evidence="2">The sequence shown here is derived from an EMBL/GenBank/DDBJ whole genome shotgun (WGS) entry which is preliminary data.</text>
</comment>
<protein>
    <submittedName>
        <fullName evidence="2">Uncharacterized protein</fullName>
    </submittedName>
</protein>
<evidence type="ECO:0000313" key="3">
    <source>
        <dbReference type="Proteomes" id="UP001066276"/>
    </source>
</evidence>